<dbReference type="PROSITE" id="PS51257">
    <property type="entry name" value="PROKAR_LIPOPROTEIN"/>
    <property type="match status" value="1"/>
</dbReference>
<organism evidence="2 3">
    <name type="scientific">Planomonospora corallina</name>
    <dbReference type="NCBI Taxonomy" id="1806052"/>
    <lineage>
        <taxon>Bacteria</taxon>
        <taxon>Bacillati</taxon>
        <taxon>Actinomycetota</taxon>
        <taxon>Actinomycetes</taxon>
        <taxon>Streptosporangiales</taxon>
        <taxon>Streptosporangiaceae</taxon>
        <taxon>Planomonospora</taxon>
    </lineage>
</organism>
<evidence type="ECO:0000313" key="2">
    <source>
        <dbReference type="EMBL" id="MFC4058063.1"/>
    </source>
</evidence>
<accession>A0ABV8I6L7</accession>
<sequence>MSRSRSRSRRGFPVRLGATLSALALLAAACGEREPTAAEAGETLKTHVMALLKERGALNVRVTDPGGKDIPCGEGKAKRTFAATGEDASPETEAGVLDDALVGALGHTADYDLVDAVEKPLRLRNPSARTLLTLASVTGRYVVRGETECLSRS</sequence>
<protein>
    <recommendedName>
        <fullName evidence="4">Lipoprotein</fullName>
    </recommendedName>
</protein>
<dbReference type="InterPro" id="IPR006311">
    <property type="entry name" value="TAT_signal"/>
</dbReference>
<comment type="caution">
    <text evidence="2">The sequence shown here is derived from an EMBL/GenBank/DDBJ whole genome shotgun (WGS) entry which is preliminary data.</text>
</comment>
<dbReference type="RefSeq" id="WP_377286231.1">
    <property type="nucleotide sequence ID" value="NZ_JBHSBM010000011.1"/>
</dbReference>
<evidence type="ECO:0008006" key="4">
    <source>
        <dbReference type="Google" id="ProtNLM"/>
    </source>
</evidence>
<reference evidence="3" key="1">
    <citation type="journal article" date="2019" name="Int. J. Syst. Evol. Microbiol.">
        <title>The Global Catalogue of Microorganisms (GCM) 10K type strain sequencing project: providing services to taxonomists for standard genome sequencing and annotation.</title>
        <authorList>
            <consortium name="The Broad Institute Genomics Platform"/>
            <consortium name="The Broad Institute Genome Sequencing Center for Infectious Disease"/>
            <person name="Wu L."/>
            <person name="Ma J."/>
        </authorList>
    </citation>
    <scope>NUCLEOTIDE SEQUENCE [LARGE SCALE GENOMIC DNA]</scope>
    <source>
        <strain evidence="3">TBRC 4489</strain>
    </source>
</reference>
<dbReference type="EMBL" id="JBHSBM010000011">
    <property type="protein sequence ID" value="MFC4058063.1"/>
    <property type="molecule type" value="Genomic_DNA"/>
</dbReference>
<evidence type="ECO:0000313" key="3">
    <source>
        <dbReference type="Proteomes" id="UP001595850"/>
    </source>
</evidence>
<proteinExistence type="predicted"/>
<name>A0ABV8I6L7_9ACTN</name>
<keyword evidence="1" id="KW-0732">Signal</keyword>
<evidence type="ECO:0000256" key="1">
    <source>
        <dbReference type="SAM" id="SignalP"/>
    </source>
</evidence>
<dbReference type="Proteomes" id="UP001595850">
    <property type="component" value="Unassembled WGS sequence"/>
</dbReference>
<dbReference type="PROSITE" id="PS51318">
    <property type="entry name" value="TAT"/>
    <property type="match status" value="1"/>
</dbReference>
<keyword evidence="3" id="KW-1185">Reference proteome</keyword>
<gene>
    <name evidence="2" type="ORF">ACFOWE_07135</name>
</gene>
<feature type="signal peptide" evidence="1">
    <location>
        <begin position="1"/>
        <end position="29"/>
    </location>
</feature>
<feature type="chain" id="PRO_5046241528" description="Lipoprotein" evidence="1">
    <location>
        <begin position="30"/>
        <end position="153"/>
    </location>
</feature>